<reference evidence="3" key="3">
    <citation type="submission" date="2016-03" db="UniProtKB">
        <authorList>
            <consortium name="EnsemblProtists"/>
        </authorList>
    </citation>
    <scope>IDENTIFICATION</scope>
</reference>
<evidence type="ECO:0000313" key="4">
    <source>
        <dbReference type="Proteomes" id="UP000011087"/>
    </source>
</evidence>
<reference evidence="4" key="2">
    <citation type="submission" date="2012-11" db="EMBL/GenBank/DDBJ databases">
        <authorList>
            <person name="Kuo A."/>
            <person name="Curtis B.A."/>
            <person name="Tanifuji G."/>
            <person name="Burki F."/>
            <person name="Gruber A."/>
            <person name="Irimia M."/>
            <person name="Maruyama S."/>
            <person name="Arias M.C."/>
            <person name="Ball S.G."/>
            <person name="Gile G.H."/>
            <person name="Hirakawa Y."/>
            <person name="Hopkins J.F."/>
            <person name="Rensing S.A."/>
            <person name="Schmutz J."/>
            <person name="Symeonidi A."/>
            <person name="Elias M."/>
            <person name="Eveleigh R.J."/>
            <person name="Herman E.K."/>
            <person name="Klute M.J."/>
            <person name="Nakayama T."/>
            <person name="Obornik M."/>
            <person name="Reyes-Prieto A."/>
            <person name="Armbrust E.V."/>
            <person name="Aves S.J."/>
            <person name="Beiko R.G."/>
            <person name="Coutinho P."/>
            <person name="Dacks J.B."/>
            <person name="Durnford D.G."/>
            <person name="Fast N.M."/>
            <person name="Green B.R."/>
            <person name="Grisdale C."/>
            <person name="Hempe F."/>
            <person name="Henrissat B."/>
            <person name="Hoppner M.P."/>
            <person name="Ishida K.-I."/>
            <person name="Kim E."/>
            <person name="Koreny L."/>
            <person name="Kroth P.G."/>
            <person name="Liu Y."/>
            <person name="Malik S.-B."/>
            <person name="Maier U.G."/>
            <person name="McRose D."/>
            <person name="Mock T."/>
            <person name="Neilson J.A."/>
            <person name="Onodera N.T."/>
            <person name="Poole A.M."/>
            <person name="Pritham E.J."/>
            <person name="Richards T.A."/>
            <person name="Rocap G."/>
            <person name="Roy S.W."/>
            <person name="Sarai C."/>
            <person name="Schaack S."/>
            <person name="Shirato S."/>
            <person name="Slamovits C.H."/>
            <person name="Spencer D.F."/>
            <person name="Suzuki S."/>
            <person name="Worden A.Z."/>
            <person name="Zauner S."/>
            <person name="Barry K."/>
            <person name="Bell C."/>
            <person name="Bharti A.K."/>
            <person name="Crow J.A."/>
            <person name="Grimwood J."/>
            <person name="Kramer R."/>
            <person name="Lindquist E."/>
            <person name="Lucas S."/>
            <person name="Salamov A."/>
            <person name="McFadden G.I."/>
            <person name="Lane C.E."/>
            <person name="Keeling P.J."/>
            <person name="Gray M.W."/>
            <person name="Grigoriev I.V."/>
            <person name="Archibald J.M."/>
        </authorList>
    </citation>
    <scope>NUCLEOTIDE SEQUENCE</scope>
    <source>
        <strain evidence="4">CCMP2712</strain>
    </source>
</reference>
<sequence length="245" mass="26792">MRVLLLLLLVAREASAFAPTPLTFTSSASTRLSLRQPALSASPSLLARSKRCVILPKMSADNDLAMFSGLEQLKFDDEGTDRENLSVEGLKATKVTDSEPAFAIFGNDMSSGVQKVGVRVLKRKFSMFVGILSQPRSPSKPCWADTLRTPAVMLGKGGSVYRTGRVGTKLSEYLGPEIKSQLGNAYPPKFQEGDVIHMELDRDNQVFKCWVNNGKPFVVNGVAKNSKFFVNMEGKESAVELVKLD</sequence>
<keyword evidence="4" id="KW-1185">Reference proteome</keyword>
<name>L1K065_GUITC</name>
<protein>
    <submittedName>
        <fullName evidence="2 3">Uncharacterized protein</fullName>
    </submittedName>
</protein>
<dbReference type="OrthoDB" id="10493163at2759"/>
<dbReference type="PaxDb" id="55529-EKX53758"/>
<dbReference type="GeneID" id="17310258"/>
<evidence type="ECO:0000256" key="1">
    <source>
        <dbReference type="SAM" id="SignalP"/>
    </source>
</evidence>
<feature type="signal peptide" evidence="1">
    <location>
        <begin position="1"/>
        <end position="16"/>
    </location>
</feature>
<dbReference type="EMBL" id="JH992969">
    <property type="protein sequence ID" value="EKX53758.1"/>
    <property type="molecule type" value="Genomic_DNA"/>
</dbReference>
<reference evidence="2 4" key="1">
    <citation type="journal article" date="2012" name="Nature">
        <title>Algal genomes reveal evolutionary mosaicism and the fate of nucleomorphs.</title>
        <authorList>
            <consortium name="DOE Joint Genome Institute"/>
            <person name="Curtis B.A."/>
            <person name="Tanifuji G."/>
            <person name="Burki F."/>
            <person name="Gruber A."/>
            <person name="Irimia M."/>
            <person name="Maruyama S."/>
            <person name="Arias M.C."/>
            <person name="Ball S.G."/>
            <person name="Gile G.H."/>
            <person name="Hirakawa Y."/>
            <person name="Hopkins J.F."/>
            <person name="Kuo A."/>
            <person name="Rensing S.A."/>
            <person name="Schmutz J."/>
            <person name="Symeonidi A."/>
            <person name="Elias M."/>
            <person name="Eveleigh R.J."/>
            <person name="Herman E.K."/>
            <person name="Klute M.J."/>
            <person name="Nakayama T."/>
            <person name="Obornik M."/>
            <person name="Reyes-Prieto A."/>
            <person name="Armbrust E.V."/>
            <person name="Aves S.J."/>
            <person name="Beiko R.G."/>
            <person name="Coutinho P."/>
            <person name="Dacks J.B."/>
            <person name="Durnford D.G."/>
            <person name="Fast N.M."/>
            <person name="Green B.R."/>
            <person name="Grisdale C.J."/>
            <person name="Hempel F."/>
            <person name="Henrissat B."/>
            <person name="Hoppner M.P."/>
            <person name="Ishida K."/>
            <person name="Kim E."/>
            <person name="Koreny L."/>
            <person name="Kroth P.G."/>
            <person name="Liu Y."/>
            <person name="Malik S.B."/>
            <person name="Maier U.G."/>
            <person name="McRose D."/>
            <person name="Mock T."/>
            <person name="Neilson J.A."/>
            <person name="Onodera N.T."/>
            <person name="Poole A.M."/>
            <person name="Pritham E.J."/>
            <person name="Richards T.A."/>
            <person name="Rocap G."/>
            <person name="Roy S.W."/>
            <person name="Sarai C."/>
            <person name="Schaack S."/>
            <person name="Shirato S."/>
            <person name="Slamovits C.H."/>
            <person name="Spencer D.F."/>
            <person name="Suzuki S."/>
            <person name="Worden A.Z."/>
            <person name="Zauner S."/>
            <person name="Barry K."/>
            <person name="Bell C."/>
            <person name="Bharti A.K."/>
            <person name="Crow J.A."/>
            <person name="Grimwood J."/>
            <person name="Kramer R."/>
            <person name="Lindquist E."/>
            <person name="Lucas S."/>
            <person name="Salamov A."/>
            <person name="McFadden G.I."/>
            <person name="Lane C.E."/>
            <person name="Keeling P.J."/>
            <person name="Gray M.W."/>
            <person name="Grigoriev I.V."/>
            <person name="Archibald J.M."/>
        </authorList>
    </citation>
    <scope>NUCLEOTIDE SEQUENCE</scope>
    <source>
        <strain evidence="2 4">CCMP2712</strain>
    </source>
</reference>
<evidence type="ECO:0000313" key="3">
    <source>
        <dbReference type="EnsemblProtists" id="EKX53758"/>
    </source>
</evidence>
<gene>
    <name evidence="2" type="ORF">GUITHDRAFT_150280</name>
</gene>
<dbReference type="KEGG" id="gtt:GUITHDRAFT_150280"/>
<dbReference type="EnsemblProtists" id="EKX53758">
    <property type="protein sequence ID" value="EKX53758"/>
    <property type="gene ID" value="GUITHDRAFT_150280"/>
</dbReference>
<proteinExistence type="predicted"/>
<organism evidence="2">
    <name type="scientific">Guillardia theta (strain CCMP2712)</name>
    <name type="common">Cryptophyte</name>
    <dbReference type="NCBI Taxonomy" id="905079"/>
    <lineage>
        <taxon>Eukaryota</taxon>
        <taxon>Cryptophyceae</taxon>
        <taxon>Pyrenomonadales</taxon>
        <taxon>Geminigeraceae</taxon>
        <taxon>Guillardia</taxon>
    </lineage>
</organism>
<dbReference type="AlphaFoldDB" id="L1K065"/>
<feature type="chain" id="PRO_5008772171" evidence="1">
    <location>
        <begin position="17"/>
        <end position="245"/>
    </location>
</feature>
<accession>L1K065</accession>
<evidence type="ECO:0000313" key="2">
    <source>
        <dbReference type="EMBL" id="EKX53758.1"/>
    </source>
</evidence>
<keyword evidence="1" id="KW-0732">Signal</keyword>
<dbReference type="HOGENOM" id="CLU_1135330_0_0_1"/>
<dbReference type="Proteomes" id="UP000011087">
    <property type="component" value="Unassembled WGS sequence"/>
</dbReference>
<dbReference type="RefSeq" id="XP_005840738.1">
    <property type="nucleotide sequence ID" value="XM_005840681.1"/>
</dbReference>